<evidence type="ECO:0000313" key="2">
    <source>
        <dbReference type="EMBL" id="GAI15404.1"/>
    </source>
</evidence>
<dbReference type="AlphaFoldDB" id="X1N9U2"/>
<protein>
    <recommendedName>
        <fullName evidence="1">Peptidase M6-like domain-containing protein</fullName>
    </recommendedName>
</protein>
<feature type="non-terminal residue" evidence="2">
    <location>
        <position position="314"/>
    </location>
</feature>
<dbReference type="PANTHER" id="PTHR41775">
    <property type="entry name" value="SECRETED PROTEIN-RELATED"/>
    <property type="match status" value="1"/>
</dbReference>
<proteinExistence type="predicted"/>
<feature type="domain" description="Peptidase M6-like" evidence="1">
    <location>
        <begin position="16"/>
        <end position="149"/>
    </location>
</feature>
<dbReference type="Pfam" id="PF05547">
    <property type="entry name" value="Peptidase_M6"/>
    <property type="match status" value="1"/>
</dbReference>
<accession>X1N9U2</accession>
<dbReference type="EMBL" id="BARV01009366">
    <property type="protein sequence ID" value="GAI15404.1"/>
    <property type="molecule type" value="Genomic_DNA"/>
</dbReference>
<dbReference type="GO" id="GO:0006508">
    <property type="term" value="P:proteolysis"/>
    <property type="evidence" value="ECO:0007669"/>
    <property type="project" value="InterPro"/>
</dbReference>
<feature type="non-terminal residue" evidence="2">
    <location>
        <position position="1"/>
    </location>
</feature>
<dbReference type="PANTHER" id="PTHR41775:SF1">
    <property type="entry name" value="PEPTIDASE M6-LIKE DOMAIN-CONTAINING PROTEIN"/>
    <property type="match status" value="1"/>
</dbReference>
<comment type="caution">
    <text evidence="2">The sequence shown here is derived from an EMBL/GenBank/DDBJ whole genome shotgun (WGS) entry which is preliminary data.</text>
</comment>
<dbReference type="NCBIfam" id="TIGR03296">
    <property type="entry name" value="M6dom_TIGR03296"/>
    <property type="match status" value="1"/>
</dbReference>
<name>X1N9U2_9ZZZZ</name>
<evidence type="ECO:0000259" key="1">
    <source>
        <dbReference type="Pfam" id="PF05547"/>
    </source>
</evidence>
<sequence>GDDDGLSLSRYLATHAVDAAENDGVDFSKYDYDNDLECDGVIIIHPGRGAEEGTYGIWSHKWTLSQPRVYDGVYISAYTMNPEEAWFPMGVKLSPIGVFCHEYGHILGLPDLYDIDYTPSSSHGLGYWSLMAYGNQLNYSRTPAHLDAWCKDLVGFLDFIVVDSNVFQAAIPAVEYNPVVYKLQNSYTGSHEYWVVENRRKVGFDLYLPGQGLCIYHVDENAFPNNQDYLRYYVAMEQADGSNDLALTVGNKGDGGDPWPGLAREFHNLSNPNSRTNVGGVVTQIGVWRISDRDSLMTADFDIEYSRPWVELYD</sequence>
<dbReference type="SUPFAM" id="SSF55486">
    <property type="entry name" value="Metalloproteases ('zincins'), catalytic domain"/>
    <property type="match status" value="1"/>
</dbReference>
<gene>
    <name evidence="2" type="ORF">S06H3_18502</name>
</gene>
<organism evidence="2">
    <name type="scientific">marine sediment metagenome</name>
    <dbReference type="NCBI Taxonomy" id="412755"/>
    <lineage>
        <taxon>unclassified sequences</taxon>
        <taxon>metagenomes</taxon>
        <taxon>ecological metagenomes</taxon>
    </lineage>
</organism>
<dbReference type="GO" id="GO:0008233">
    <property type="term" value="F:peptidase activity"/>
    <property type="evidence" value="ECO:0007669"/>
    <property type="project" value="InterPro"/>
</dbReference>
<reference evidence="2" key="1">
    <citation type="journal article" date="2014" name="Front. Microbiol.">
        <title>High frequency of phylogenetically diverse reductive dehalogenase-homologous genes in deep subseafloor sedimentary metagenomes.</title>
        <authorList>
            <person name="Kawai M."/>
            <person name="Futagami T."/>
            <person name="Toyoda A."/>
            <person name="Takaki Y."/>
            <person name="Nishi S."/>
            <person name="Hori S."/>
            <person name="Arai W."/>
            <person name="Tsubouchi T."/>
            <person name="Morono Y."/>
            <person name="Uchiyama I."/>
            <person name="Ito T."/>
            <person name="Fujiyama A."/>
            <person name="Inagaki F."/>
            <person name="Takami H."/>
        </authorList>
    </citation>
    <scope>NUCLEOTIDE SEQUENCE</scope>
    <source>
        <strain evidence="2">Expedition CK06-06</strain>
    </source>
</reference>
<dbReference type="InterPro" id="IPR008757">
    <property type="entry name" value="Peptidase_M6-like_domain"/>
</dbReference>